<organism evidence="6 7">
    <name type="scientific">Halobacillus faecis</name>
    <dbReference type="NCBI Taxonomy" id="360184"/>
    <lineage>
        <taxon>Bacteria</taxon>
        <taxon>Bacillati</taxon>
        <taxon>Bacillota</taxon>
        <taxon>Bacilli</taxon>
        <taxon>Bacillales</taxon>
        <taxon>Bacillaceae</taxon>
        <taxon>Halobacillus</taxon>
    </lineage>
</organism>
<reference evidence="6 7" key="1">
    <citation type="submission" date="2019-07" db="EMBL/GenBank/DDBJ databases">
        <title>Whole genome shotgun sequence of Halobacillus faecis NBRC 103569.</title>
        <authorList>
            <person name="Hosoyama A."/>
            <person name="Uohara A."/>
            <person name="Ohji S."/>
            <person name="Ichikawa N."/>
        </authorList>
    </citation>
    <scope>NUCLEOTIDE SEQUENCE [LARGE SCALE GENOMIC DNA]</scope>
    <source>
        <strain evidence="6 7">NBRC 103569</strain>
    </source>
</reference>
<dbReference type="Proteomes" id="UP000321886">
    <property type="component" value="Unassembled WGS sequence"/>
</dbReference>
<dbReference type="Pfam" id="PF14257">
    <property type="entry name" value="DUF4349"/>
    <property type="match status" value="1"/>
</dbReference>
<feature type="signal peptide" evidence="4">
    <location>
        <begin position="1"/>
        <end position="27"/>
    </location>
</feature>
<dbReference type="EMBL" id="BJYD01000007">
    <property type="protein sequence ID" value="GEN52929.1"/>
    <property type="molecule type" value="Genomic_DNA"/>
</dbReference>
<keyword evidence="7" id="KW-1185">Reference proteome</keyword>
<keyword evidence="3" id="KW-0472">Membrane</keyword>
<proteinExistence type="predicted"/>
<feature type="transmembrane region" description="Helical" evidence="3">
    <location>
        <begin position="272"/>
        <end position="297"/>
    </location>
</feature>
<dbReference type="InterPro" id="IPR025645">
    <property type="entry name" value="DUF4349"/>
</dbReference>
<evidence type="ECO:0000256" key="1">
    <source>
        <dbReference type="SAM" id="Coils"/>
    </source>
</evidence>
<protein>
    <recommendedName>
        <fullName evidence="5">DUF4349 domain-containing protein</fullName>
    </recommendedName>
</protein>
<dbReference type="PROSITE" id="PS51257">
    <property type="entry name" value="PROKAR_LIPOPROTEIN"/>
    <property type="match status" value="1"/>
</dbReference>
<evidence type="ECO:0000259" key="5">
    <source>
        <dbReference type="Pfam" id="PF14257"/>
    </source>
</evidence>
<evidence type="ECO:0000256" key="4">
    <source>
        <dbReference type="SAM" id="SignalP"/>
    </source>
</evidence>
<keyword evidence="4" id="KW-0732">Signal</keyword>
<dbReference type="OrthoDB" id="5381491at2"/>
<keyword evidence="1" id="KW-0175">Coiled coil</keyword>
<evidence type="ECO:0000256" key="2">
    <source>
        <dbReference type="SAM" id="MobiDB-lite"/>
    </source>
</evidence>
<keyword evidence="3" id="KW-0812">Transmembrane</keyword>
<dbReference type="RefSeq" id="WP_146814164.1">
    <property type="nucleotide sequence ID" value="NZ_BJYD01000007.1"/>
</dbReference>
<feature type="region of interest" description="Disordered" evidence="2">
    <location>
        <begin position="25"/>
        <end position="77"/>
    </location>
</feature>
<comment type="caution">
    <text evidence="6">The sequence shown here is derived from an EMBL/GenBank/DDBJ whole genome shotgun (WGS) entry which is preliminary data.</text>
</comment>
<keyword evidence="3" id="KW-1133">Transmembrane helix</keyword>
<name>A0A511WP62_9BACI</name>
<gene>
    <name evidence="6" type="ORF">HFA01_11910</name>
</gene>
<evidence type="ECO:0000313" key="6">
    <source>
        <dbReference type="EMBL" id="GEN52929.1"/>
    </source>
</evidence>
<feature type="compositionally biased region" description="Polar residues" evidence="2">
    <location>
        <begin position="37"/>
        <end position="50"/>
    </location>
</feature>
<feature type="domain" description="DUF4349" evidence="5">
    <location>
        <begin position="80"/>
        <end position="295"/>
    </location>
</feature>
<dbReference type="AlphaFoldDB" id="A0A511WP62"/>
<accession>A0A511WP62</accession>
<evidence type="ECO:0000256" key="3">
    <source>
        <dbReference type="SAM" id="Phobius"/>
    </source>
</evidence>
<sequence>MYRKRKMILLIFTLIMLLAACSGEDNSKEPTGEEVTSESSFDNANESMNTETKEASKSGLSEAPATSENEMEQAEAQQERMMIYEAHIDLETKDFDNFQQNLQSQMNQHGAYMVETNVHKTERGNRQGHIRIRVPQPNFEGLLSGFETISDQIISRNINSRDVTKNYVDLEARLKAKEEIEARLLSFLEEATATEDLLEISQDLERVQSDIESLKGEMNYLENQSDFSTITISFTETKVLVGGVDQQDLNTWERTKQAFFKSINGITSIASWLFIAAVGYSPVLIPVIIVIVLGIWLRKKRKNKSNDK</sequence>
<feature type="coiled-coil region" evidence="1">
    <location>
        <begin position="197"/>
        <end position="224"/>
    </location>
</feature>
<feature type="chain" id="PRO_5039069313" description="DUF4349 domain-containing protein" evidence="4">
    <location>
        <begin position="28"/>
        <end position="308"/>
    </location>
</feature>
<evidence type="ECO:0000313" key="7">
    <source>
        <dbReference type="Proteomes" id="UP000321886"/>
    </source>
</evidence>